<feature type="signal peptide" evidence="1">
    <location>
        <begin position="1"/>
        <end position="27"/>
    </location>
</feature>
<accession>A0A6G9YRF2</accession>
<proteinExistence type="predicted"/>
<dbReference type="PANTHER" id="PTHR38593">
    <property type="entry name" value="BLR2558 PROTEIN"/>
    <property type="match status" value="1"/>
</dbReference>
<dbReference type="RefSeq" id="WP_167477980.1">
    <property type="nucleotide sequence ID" value="NZ_CP046172.1"/>
</dbReference>
<name>A0A6G9YRF2_9NOCA</name>
<dbReference type="PANTHER" id="PTHR38593:SF1">
    <property type="entry name" value="BLR2558 PROTEIN"/>
    <property type="match status" value="1"/>
</dbReference>
<protein>
    <submittedName>
        <fullName evidence="3">DUF4142 domain-containing protein</fullName>
    </submittedName>
</protein>
<dbReference type="Proteomes" id="UP000503540">
    <property type="component" value="Chromosome"/>
</dbReference>
<dbReference type="Gene3D" id="1.20.1260.10">
    <property type="match status" value="1"/>
</dbReference>
<evidence type="ECO:0000259" key="2">
    <source>
        <dbReference type="Pfam" id="PF13628"/>
    </source>
</evidence>
<evidence type="ECO:0000256" key="1">
    <source>
        <dbReference type="SAM" id="SignalP"/>
    </source>
</evidence>
<evidence type="ECO:0000313" key="4">
    <source>
        <dbReference type="Proteomes" id="UP000503540"/>
    </source>
</evidence>
<dbReference type="Pfam" id="PF13628">
    <property type="entry name" value="DUF4142"/>
    <property type="match status" value="1"/>
</dbReference>
<evidence type="ECO:0000313" key="3">
    <source>
        <dbReference type="EMBL" id="QIS15792.1"/>
    </source>
</evidence>
<organism evidence="3 4">
    <name type="scientific">Nocardia arthritidis</name>
    <dbReference type="NCBI Taxonomy" id="228602"/>
    <lineage>
        <taxon>Bacteria</taxon>
        <taxon>Bacillati</taxon>
        <taxon>Actinomycetota</taxon>
        <taxon>Actinomycetes</taxon>
        <taxon>Mycobacteriales</taxon>
        <taxon>Nocardiaceae</taxon>
        <taxon>Nocardia</taxon>
    </lineage>
</organism>
<gene>
    <name evidence="3" type="ORF">F5544_39870</name>
</gene>
<dbReference type="InterPro" id="IPR025419">
    <property type="entry name" value="DUF4142"/>
</dbReference>
<dbReference type="InterPro" id="IPR012347">
    <property type="entry name" value="Ferritin-like"/>
</dbReference>
<reference evidence="3 4" key="1">
    <citation type="journal article" date="2019" name="ACS Chem. Biol.">
        <title>Identification and Mobilization of a Cryptic Antibiotic Biosynthesis Gene Locus from a Human-Pathogenic Nocardia Isolate.</title>
        <authorList>
            <person name="Herisse M."/>
            <person name="Ishida K."/>
            <person name="Porter J.L."/>
            <person name="Howden B."/>
            <person name="Hertweck C."/>
            <person name="Stinear T.P."/>
            <person name="Pidot S.J."/>
        </authorList>
    </citation>
    <scope>NUCLEOTIDE SEQUENCE [LARGE SCALE GENOMIC DNA]</scope>
    <source>
        <strain evidence="3 4">AUSMDU00012717</strain>
    </source>
</reference>
<feature type="domain" description="DUF4142" evidence="2">
    <location>
        <begin position="37"/>
        <end position="172"/>
    </location>
</feature>
<sequence>MGTLSRAMAVGLCAAAVGVGAAGAANAGPAAGPTVSQQDQNFLSAAHQTNMAEIALSARAAAMSSCPAIRDLAPMLVRDHTRLDGMVTTVAARYGVMLPMMPDSDQMRTLMVTVPKMGRDFDINWLRAQESGHLAALSAGNQEVATGQSADVRILAEQAGPIVQGHLDAVRAALGTC</sequence>
<dbReference type="EMBL" id="CP046172">
    <property type="protein sequence ID" value="QIS15792.1"/>
    <property type="molecule type" value="Genomic_DNA"/>
</dbReference>
<dbReference type="AlphaFoldDB" id="A0A6G9YRF2"/>
<keyword evidence="4" id="KW-1185">Reference proteome</keyword>
<feature type="chain" id="PRO_5038962533" evidence="1">
    <location>
        <begin position="28"/>
        <end position="177"/>
    </location>
</feature>
<dbReference type="KEGG" id="nah:F5544_39870"/>
<keyword evidence="1" id="KW-0732">Signal</keyword>